<dbReference type="GO" id="GO:0032259">
    <property type="term" value="P:methylation"/>
    <property type="evidence" value="ECO:0007669"/>
    <property type="project" value="UniProtKB-KW"/>
</dbReference>
<dbReference type="InterPro" id="IPR041698">
    <property type="entry name" value="Methyltransf_25"/>
</dbReference>
<dbReference type="Gene3D" id="3.40.50.150">
    <property type="entry name" value="Vaccinia Virus protein VP39"/>
    <property type="match status" value="1"/>
</dbReference>
<dbReference type="InterPro" id="IPR029063">
    <property type="entry name" value="SAM-dependent_MTases_sf"/>
</dbReference>
<feature type="domain" description="Methyltransferase" evidence="4">
    <location>
        <begin position="38"/>
        <end position="131"/>
    </location>
</feature>
<gene>
    <name evidence="5" type="ORF">BU204_21240</name>
</gene>
<organism evidence="5 6">
    <name type="scientific">Actinophytocola xanthii</name>
    <dbReference type="NCBI Taxonomy" id="1912961"/>
    <lineage>
        <taxon>Bacteria</taxon>
        <taxon>Bacillati</taxon>
        <taxon>Actinomycetota</taxon>
        <taxon>Actinomycetes</taxon>
        <taxon>Pseudonocardiales</taxon>
        <taxon>Pseudonocardiaceae</taxon>
    </lineage>
</organism>
<dbReference type="Pfam" id="PF13649">
    <property type="entry name" value="Methyltransf_25"/>
    <property type="match status" value="1"/>
</dbReference>
<name>A0A1Q8CM78_9PSEU</name>
<comment type="caution">
    <text evidence="5">The sequence shown here is derived from an EMBL/GenBank/DDBJ whole genome shotgun (WGS) entry which is preliminary data.</text>
</comment>
<keyword evidence="3" id="KW-0949">S-adenosyl-L-methionine</keyword>
<dbReference type="STRING" id="1912961.BU204_21240"/>
<accession>A0A1Q8CM78</accession>
<evidence type="ECO:0000256" key="2">
    <source>
        <dbReference type="ARBA" id="ARBA00022679"/>
    </source>
</evidence>
<dbReference type="AlphaFoldDB" id="A0A1Q8CM78"/>
<dbReference type="OrthoDB" id="9786503at2"/>
<dbReference type="GO" id="GO:0008168">
    <property type="term" value="F:methyltransferase activity"/>
    <property type="evidence" value="ECO:0007669"/>
    <property type="project" value="UniProtKB-KW"/>
</dbReference>
<evidence type="ECO:0000313" key="5">
    <source>
        <dbReference type="EMBL" id="OLF15459.1"/>
    </source>
</evidence>
<dbReference type="Proteomes" id="UP000185596">
    <property type="component" value="Unassembled WGS sequence"/>
</dbReference>
<proteinExistence type="predicted"/>
<dbReference type="PANTHER" id="PTHR43464:SF19">
    <property type="entry name" value="UBIQUINONE BIOSYNTHESIS O-METHYLTRANSFERASE, MITOCHONDRIAL"/>
    <property type="match status" value="1"/>
</dbReference>
<keyword evidence="6" id="KW-1185">Reference proteome</keyword>
<dbReference type="EMBL" id="MSIE01000040">
    <property type="protein sequence ID" value="OLF15459.1"/>
    <property type="molecule type" value="Genomic_DNA"/>
</dbReference>
<dbReference type="PANTHER" id="PTHR43464">
    <property type="entry name" value="METHYLTRANSFERASE"/>
    <property type="match status" value="1"/>
</dbReference>
<evidence type="ECO:0000256" key="1">
    <source>
        <dbReference type="ARBA" id="ARBA00022603"/>
    </source>
</evidence>
<dbReference type="RefSeq" id="WP_075127472.1">
    <property type="nucleotide sequence ID" value="NZ_MSIE01000040.1"/>
</dbReference>
<protein>
    <submittedName>
        <fullName evidence="5">SAM-dependent methyltransferase</fullName>
    </submittedName>
</protein>
<reference evidence="5 6" key="1">
    <citation type="submission" date="2016-12" db="EMBL/GenBank/DDBJ databases">
        <title>The draft genome sequence of Actinophytocola sp. 11-183.</title>
        <authorList>
            <person name="Wang W."/>
            <person name="Yuan L."/>
        </authorList>
    </citation>
    <scope>NUCLEOTIDE SEQUENCE [LARGE SCALE GENOMIC DNA]</scope>
    <source>
        <strain evidence="5 6">11-183</strain>
    </source>
</reference>
<evidence type="ECO:0000256" key="3">
    <source>
        <dbReference type="ARBA" id="ARBA00022691"/>
    </source>
</evidence>
<keyword evidence="1 5" id="KW-0489">Methyltransferase</keyword>
<evidence type="ECO:0000313" key="6">
    <source>
        <dbReference type="Proteomes" id="UP000185596"/>
    </source>
</evidence>
<evidence type="ECO:0000259" key="4">
    <source>
        <dbReference type="Pfam" id="PF13649"/>
    </source>
</evidence>
<keyword evidence="2 5" id="KW-0808">Transferase</keyword>
<sequence length="211" mass="22075">MDERYWDARYGGATRLWSGEPNGVLVVEAADLPPGQALDVGCGEGGDALWLASRGWFVTAVDISRVALARAVAAAASRPGADRISWTHADLTATAPPAASFDLVVAMYCPIPRRPNHAGLHGILAAVAPGGTLLVGNHDVRDHAVPAEDPAADPSLYYDCDEIAAQLGAGWTVLANEVRERVSPAPPGSGHVNDVVLVARRDNGDRDRTGS</sequence>
<dbReference type="SUPFAM" id="SSF53335">
    <property type="entry name" value="S-adenosyl-L-methionine-dependent methyltransferases"/>
    <property type="match status" value="1"/>
</dbReference>
<dbReference type="CDD" id="cd02440">
    <property type="entry name" value="AdoMet_MTases"/>
    <property type="match status" value="1"/>
</dbReference>